<keyword evidence="14" id="KW-1185">Reference proteome</keyword>
<dbReference type="Pfam" id="PF15333">
    <property type="entry name" value="TAF1D"/>
    <property type="match status" value="1"/>
</dbReference>
<dbReference type="GO" id="GO:0006355">
    <property type="term" value="P:regulation of DNA-templated transcription"/>
    <property type="evidence" value="ECO:0007669"/>
    <property type="project" value="InterPro"/>
</dbReference>
<evidence type="ECO:0000256" key="1">
    <source>
        <dbReference type="ARBA" id="ARBA00004123"/>
    </source>
</evidence>
<keyword evidence="7" id="KW-0539">Nucleus</keyword>
<keyword evidence="3" id="KW-0597">Phosphoprotein</keyword>
<dbReference type="HOGENOM" id="CLU_071614_1_0_1"/>
<dbReference type="Proteomes" id="UP000001074">
    <property type="component" value="Unassembled WGS sequence"/>
</dbReference>
<organism evidence="13 14">
    <name type="scientific">Myotis lucifugus</name>
    <name type="common">Little brown bat</name>
    <dbReference type="NCBI Taxonomy" id="59463"/>
    <lineage>
        <taxon>Eukaryota</taxon>
        <taxon>Metazoa</taxon>
        <taxon>Chordata</taxon>
        <taxon>Craniata</taxon>
        <taxon>Vertebrata</taxon>
        <taxon>Euteleostomi</taxon>
        <taxon>Mammalia</taxon>
        <taxon>Eutheria</taxon>
        <taxon>Laurasiatheria</taxon>
        <taxon>Chiroptera</taxon>
        <taxon>Yangochiroptera</taxon>
        <taxon>Vespertilionidae</taxon>
        <taxon>Myotis</taxon>
    </lineage>
</organism>
<evidence type="ECO:0000256" key="12">
    <source>
        <dbReference type="SAM" id="MobiDB-lite"/>
    </source>
</evidence>
<protein>
    <recommendedName>
        <fullName evidence="2">TATA box-binding protein-associated factor RNA polymerase I subunit D</fullName>
    </recommendedName>
    <alternativeName>
        <fullName evidence="11">TATA box-binding protein-associated factor 1D</fullName>
    </alternativeName>
    <alternativeName>
        <fullName evidence="10">Transcription initiation factor SL1/TIF-IB subunit D</fullName>
    </alternativeName>
</protein>
<evidence type="ECO:0000256" key="11">
    <source>
        <dbReference type="ARBA" id="ARBA00032499"/>
    </source>
</evidence>
<dbReference type="AlphaFoldDB" id="G1PWC5"/>
<keyword evidence="5" id="KW-0238">DNA-binding</keyword>
<dbReference type="GO" id="GO:0005654">
    <property type="term" value="C:nucleoplasm"/>
    <property type="evidence" value="ECO:0007669"/>
    <property type="project" value="TreeGrafter"/>
</dbReference>
<reference evidence="13 14" key="1">
    <citation type="journal article" date="2011" name="Nature">
        <title>A high-resolution map of human evolutionary constraint using 29 mammals.</title>
        <authorList>
            <person name="Lindblad-Toh K."/>
            <person name="Garber M."/>
            <person name="Zuk O."/>
            <person name="Lin M.F."/>
            <person name="Parker B.J."/>
            <person name="Washietl S."/>
            <person name="Kheradpour P."/>
            <person name="Ernst J."/>
            <person name="Jordan G."/>
            <person name="Mauceli E."/>
            <person name="Ward L.D."/>
            <person name="Lowe C.B."/>
            <person name="Holloway A.K."/>
            <person name="Clamp M."/>
            <person name="Gnerre S."/>
            <person name="Alfoldi J."/>
            <person name="Beal K."/>
            <person name="Chang J."/>
            <person name="Clawson H."/>
            <person name="Cuff J."/>
            <person name="Di Palma F."/>
            <person name="Fitzgerald S."/>
            <person name="Flicek P."/>
            <person name="Guttman M."/>
            <person name="Hubisz M.J."/>
            <person name="Jaffe D.B."/>
            <person name="Jungreis I."/>
            <person name="Kent W.J."/>
            <person name="Kostka D."/>
            <person name="Lara M."/>
            <person name="Martins A.L."/>
            <person name="Massingham T."/>
            <person name="Moltke I."/>
            <person name="Raney B.J."/>
            <person name="Rasmussen M.D."/>
            <person name="Robinson J."/>
            <person name="Stark A."/>
            <person name="Vilella A.J."/>
            <person name="Wen J."/>
            <person name="Xie X."/>
            <person name="Zody M.C."/>
            <person name="Baldwin J."/>
            <person name="Bloom T."/>
            <person name="Chin C.W."/>
            <person name="Heiman D."/>
            <person name="Nicol R."/>
            <person name="Nusbaum C."/>
            <person name="Young S."/>
            <person name="Wilkinson J."/>
            <person name="Worley K.C."/>
            <person name="Kovar C.L."/>
            <person name="Muzny D.M."/>
            <person name="Gibbs R.A."/>
            <person name="Cree A."/>
            <person name="Dihn H.H."/>
            <person name="Fowler G."/>
            <person name="Jhangiani S."/>
            <person name="Joshi V."/>
            <person name="Lee S."/>
            <person name="Lewis L.R."/>
            <person name="Nazareth L.V."/>
            <person name="Okwuonu G."/>
            <person name="Santibanez J."/>
            <person name="Warren W.C."/>
            <person name="Mardis E.R."/>
            <person name="Weinstock G.M."/>
            <person name="Wilson R.K."/>
            <person name="Delehaunty K."/>
            <person name="Dooling D."/>
            <person name="Fronik C."/>
            <person name="Fulton L."/>
            <person name="Fulton B."/>
            <person name="Graves T."/>
            <person name="Minx P."/>
            <person name="Sodergren E."/>
            <person name="Birney E."/>
            <person name="Margulies E.H."/>
            <person name="Herrero J."/>
            <person name="Green E.D."/>
            <person name="Haussler D."/>
            <person name="Siepel A."/>
            <person name="Goldman N."/>
            <person name="Pollard K.S."/>
            <person name="Pedersen J.S."/>
            <person name="Lander E.S."/>
            <person name="Kellis M."/>
        </authorList>
    </citation>
    <scope>NUCLEOTIDE SEQUENCE [LARGE SCALE GENOMIC DNA]</scope>
</reference>
<evidence type="ECO:0000313" key="14">
    <source>
        <dbReference type="Proteomes" id="UP000001074"/>
    </source>
</evidence>
<comment type="subunit">
    <text evidence="9">Component of the transcription factor SL1/TIF-IB complex, composed of TBP and at least TAF1A, TAF1B, TAF1C and TAF1D. Interacts with UBTF.</text>
</comment>
<feature type="compositionally biased region" description="Basic and acidic residues" evidence="12">
    <location>
        <begin position="223"/>
        <end position="250"/>
    </location>
</feature>
<feature type="region of interest" description="Disordered" evidence="12">
    <location>
        <begin position="1"/>
        <end position="27"/>
    </location>
</feature>
<feature type="compositionally biased region" description="Basic and acidic residues" evidence="12">
    <location>
        <begin position="162"/>
        <end position="172"/>
    </location>
</feature>
<evidence type="ECO:0000256" key="8">
    <source>
        <dbReference type="ARBA" id="ARBA00025110"/>
    </source>
</evidence>
<keyword evidence="4" id="KW-0805">Transcription regulation</keyword>
<dbReference type="eggNOG" id="ENOG502SQMW">
    <property type="taxonomic scope" value="Eukaryota"/>
</dbReference>
<feature type="compositionally biased region" description="Polar residues" evidence="12">
    <location>
        <begin position="1"/>
        <end position="16"/>
    </location>
</feature>
<dbReference type="InterPro" id="IPR027976">
    <property type="entry name" value="TAF1D"/>
</dbReference>
<reference evidence="13" key="2">
    <citation type="submission" date="2025-08" db="UniProtKB">
        <authorList>
            <consortium name="Ensembl"/>
        </authorList>
    </citation>
    <scope>IDENTIFICATION</scope>
</reference>
<evidence type="ECO:0000256" key="6">
    <source>
        <dbReference type="ARBA" id="ARBA00023163"/>
    </source>
</evidence>
<dbReference type="GO" id="GO:0003677">
    <property type="term" value="F:DNA binding"/>
    <property type="evidence" value="ECO:0007669"/>
    <property type="project" value="UniProtKB-KW"/>
</dbReference>
<comment type="subcellular location">
    <subcellularLocation>
        <location evidence="1">Nucleus</location>
    </subcellularLocation>
</comment>
<evidence type="ECO:0000313" key="13">
    <source>
        <dbReference type="Ensembl" id="ENSMLUP00000015691.2"/>
    </source>
</evidence>
<evidence type="ECO:0000256" key="7">
    <source>
        <dbReference type="ARBA" id="ARBA00023242"/>
    </source>
</evidence>
<evidence type="ECO:0000256" key="2">
    <source>
        <dbReference type="ARBA" id="ARBA00018992"/>
    </source>
</evidence>
<dbReference type="PANTHER" id="PTHR14562">
    <property type="entry name" value="TATA BOX-BINDING PROTEIN ASSOCIATED FACTOR RNA POLYMERASE I SUBUNIT D"/>
    <property type="match status" value="1"/>
</dbReference>
<comment type="function">
    <text evidence="8">Component of the transcription factor SL1/TIF-IB complex, which is involved in the assembly of the PIC (preinitiation complex) during RNA polymerase I-dependent transcription. The rate of PIC formation probably is primarily dependent on the rate of association of SL1/TIF-IB with the rDNA promoter. SL1/TIF-IB is involved in stabilization of nucleolar transcription factor 1/UBTF on rDNA. Formation of SL1/TIF-IB excludes the association of TBP with TFIID subunits.</text>
</comment>
<proteinExistence type="predicted"/>
<evidence type="ECO:0000256" key="10">
    <source>
        <dbReference type="ARBA" id="ARBA00030353"/>
    </source>
</evidence>
<sequence length="250" mass="28765">SDISSSGRSLFKTQCVPSPKWRQRNPSRICVSSLESAQARDSSSDSSLEPRPLTLKATIFERFKKKKCKKRKYEPTGRPGRTKGRKNTKPQINKKQFKDKTSLPLLESDTGRKPLLWRKSLTFEPTVARGFFNYLEKLKYEYHLKGSSKQMNAGEDLEEKDPDSHRYKHLDDSESISPTEESAEDEVATNLESGDECDVKLVENNYFIVSSELPKNFTSFLESQREREGGREKKREGKKSRNSDFHSSKE</sequence>
<evidence type="ECO:0000256" key="5">
    <source>
        <dbReference type="ARBA" id="ARBA00023125"/>
    </source>
</evidence>
<dbReference type="GO" id="GO:0005668">
    <property type="term" value="C:RNA polymerase transcription factor SL1 complex"/>
    <property type="evidence" value="ECO:0007669"/>
    <property type="project" value="InterPro"/>
</dbReference>
<dbReference type="InParanoid" id="G1PWC5"/>
<evidence type="ECO:0000256" key="3">
    <source>
        <dbReference type="ARBA" id="ARBA00022553"/>
    </source>
</evidence>
<dbReference type="OMA" id="ESRKHKY"/>
<feature type="region of interest" description="Disordered" evidence="12">
    <location>
        <begin position="149"/>
        <end position="194"/>
    </location>
</feature>
<name>G1PWC5_MYOLU</name>
<reference evidence="13" key="3">
    <citation type="submission" date="2025-09" db="UniProtKB">
        <authorList>
            <consortium name="Ensembl"/>
        </authorList>
    </citation>
    <scope>IDENTIFICATION</scope>
</reference>
<keyword evidence="6" id="KW-0804">Transcription</keyword>
<accession>G1PWC5</accession>
<dbReference type="GeneTree" id="ENSGT00390000009061"/>
<evidence type="ECO:0000256" key="9">
    <source>
        <dbReference type="ARBA" id="ARBA00025940"/>
    </source>
</evidence>
<dbReference type="Ensembl" id="ENSMLUT00000017214.2">
    <property type="protein sequence ID" value="ENSMLUP00000015691.2"/>
    <property type="gene ID" value="ENSMLUG00000017209.2"/>
</dbReference>
<dbReference type="STRING" id="59463.ENSMLUP00000015691"/>
<dbReference type="PANTHER" id="PTHR14562:SF3">
    <property type="entry name" value="TATA BOX-BINDING PROTEIN-ASSOCIATED FACTOR RNA POLYMERASE I SUBUNIT D"/>
    <property type="match status" value="1"/>
</dbReference>
<feature type="region of interest" description="Disordered" evidence="12">
    <location>
        <begin position="218"/>
        <end position="250"/>
    </location>
</feature>
<feature type="region of interest" description="Disordered" evidence="12">
    <location>
        <begin position="66"/>
        <end position="106"/>
    </location>
</feature>
<evidence type="ECO:0000256" key="4">
    <source>
        <dbReference type="ARBA" id="ARBA00023015"/>
    </source>
</evidence>
<dbReference type="EMBL" id="AAPE02031890">
    <property type="status" value="NOT_ANNOTATED_CDS"/>
    <property type="molecule type" value="Genomic_DNA"/>
</dbReference>